<dbReference type="InterPro" id="IPR054156">
    <property type="entry name" value="YxaF_TetR_C"/>
</dbReference>
<keyword evidence="7" id="KW-1185">Reference proteome</keyword>
<evidence type="ECO:0000256" key="1">
    <source>
        <dbReference type="ARBA" id="ARBA00023015"/>
    </source>
</evidence>
<dbReference type="PROSITE" id="PS50977">
    <property type="entry name" value="HTH_TETR_2"/>
    <property type="match status" value="1"/>
</dbReference>
<dbReference type="InterPro" id="IPR009057">
    <property type="entry name" value="Homeodomain-like_sf"/>
</dbReference>
<evidence type="ECO:0000256" key="2">
    <source>
        <dbReference type="ARBA" id="ARBA00023125"/>
    </source>
</evidence>
<dbReference type="Gene3D" id="1.10.357.10">
    <property type="entry name" value="Tetracycline Repressor, domain 2"/>
    <property type="match status" value="1"/>
</dbReference>
<dbReference type="Pfam" id="PF21993">
    <property type="entry name" value="TetR_C_13_2"/>
    <property type="match status" value="1"/>
</dbReference>
<evidence type="ECO:0000256" key="4">
    <source>
        <dbReference type="PROSITE-ProRule" id="PRU00335"/>
    </source>
</evidence>
<proteinExistence type="predicted"/>
<dbReference type="PRINTS" id="PR00455">
    <property type="entry name" value="HTHTETR"/>
</dbReference>
<dbReference type="SUPFAM" id="SSF46689">
    <property type="entry name" value="Homeodomain-like"/>
    <property type="match status" value="1"/>
</dbReference>
<evidence type="ECO:0000313" key="7">
    <source>
        <dbReference type="Proteomes" id="UP000028878"/>
    </source>
</evidence>
<protein>
    <submittedName>
        <fullName evidence="6">Transcription regulator protein</fullName>
    </submittedName>
</protein>
<evidence type="ECO:0000313" key="6">
    <source>
        <dbReference type="EMBL" id="CDN90167.1"/>
    </source>
</evidence>
<organism evidence="6 7">
    <name type="scientific">Hydrogenophaga intermedia</name>
    <dbReference type="NCBI Taxonomy" id="65786"/>
    <lineage>
        <taxon>Bacteria</taxon>
        <taxon>Pseudomonadati</taxon>
        <taxon>Pseudomonadota</taxon>
        <taxon>Betaproteobacteria</taxon>
        <taxon>Burkholderiales</taxon>
        <taxon>Comamonadaceae</taxon>
        <taxon>Hydrogenophaga</taxon>
    </lineage>
</organism>
<dbReference type="InterPro" id="IPR001647">
    <property type="entry name" value="HTH_TetR"/>
</dbReference>
<gene>
    <name evidence="6" type="ORF">BN948_04609</name>
</gene>
<dbReference type="InterPro" id="IPR036271">
    <property type="entry name" value="Tet_transcr_reg_TetR-rel_C_sf"/>
</dbReference>
<reference evidence="7" key="2">
    <citation type="submission" date="2014-11" db="EMBL/GenBank/DDBJ databases">
        <title>Draft genome sequence of Hydrogenophaga intermedia S1.</title>
        <authorList>
            <person name="Gan H.M."/>
            <person name="Chew T.H."/>
            <person name="Stolz A."/>
        </authorList>
    </citation>
    <scope>NUCLEOTIDE SEQUENCE [LARGE SCALE GENOMIC DNA]</scope>
    <source>
        <strain evidence="7">S1</strain>
    </source>
</reference>
<accession>A0A1L1PTB9</accession>
<keyword evidence="2 4" id="KW-0238">DNA-binding</keyword>
<keyword evidence="1" id="KW-0805">Transcription regulation</keyword>
<evidence type="ECO:0000256" key="3">
    <source>
        <dbReference type="ARBA" id="ARBA00023163"/>
    </source>
</evidence>
<evidence type="ECO:0000259" key="5">
    <source>
        <dbReference type="PROSITE" id="PS50977"/>
    </source>
</evidence>
<feature type="DNA-binding region" description="H-T-H motif" evidence="4">
    <location>
        <begin position="32"/>
        <end position="51"/>
    </location>
</feature>
<dbReference type="PANTHER" id="PTHR47506">
    <property type="entry name" value="TRANSCRIPTIONAL REGULATORY PROTEIN"/>
    <property type="match status" value="1"/>
</dbReference>
<dbReference type="Pfam" id="PF00440">
    <property type="entry name" value="TetR_N"/>
    <property type="match status" value="1"/>
</dbReference>
<dbReference type="PANTHER" id="PTHR47506:SF7">
    <property type="entry name" value="TRANSCRIPTIONAL REGULATORY PROTEIN"/>
    <property type="match status" value="1"/>
</dbReference>
<dbReference type="AlphaFoldDB" id="A0A1L1PTB9"/>
<feature type="domain" description="HTH tetR-type" evidence="5">
    <location>
        <begin position="9"/>
        <end position="69"/>
    </location>
</feature>
<keyword evidence="3" id="KW-0804">Transcription</keyword>
<dbReference type="EMBL" id="CCAE010000068">
    <property type="protein sequence ID" value="CDN90167.1"/>
    <property type="molecule type" value="Genomic_DNA"/>
</dbReference>
<sequence length="203" mass="21456">MDQPTSRKQATHDRILDTAAGVLRASGFQGVGVADIMKRAGLTHGGFYAHFASREALLAEALERAGQDSQVRLRRALDAGEAKGGSRFQALVDNYLADRHLRSPESGCPVAALASEMPRQSDTVREAAAARIEALTRAVAATLAPGQPREAAGVIASQLVGALQIARTLGDNSKGRRHLAASRRFLLEQFAPDDSDAPPGATH</sequence>
<dbReference type="SUPFAM" id="SSF48498">
    <property type="entry name" value="Tetracyclin repressor-like, C-terminal domain"/>
    <property type="match status" value="1"/>
</dbReference>
<name>A0A1L1PTB9_HYDIT</name>
<dbReference type="GO" id="GO:0003677">
    <property type="term" value="F:DNA binding"/>
    <property type="evidence" value="ECO:0007669"/>
    <property type="project" value="UniProtKB-UniRule"/>
</dbReference>
<dbReference type="Proteomes" id="UP000028878">
    <property type="component" value="Unassembled WGS sequence"/>
</dbReference>
<reference evidence="7" key="1">
    <citation type="submission" date="2014-02" db="EMBL/GenBank/DDBJ databases">
        <authorList>
            <person name="Gan H."/>
        </authorList>
    </citation>
    <scope>NUCLEOTIDE SEQUENCE [LARGE SCALE GENOMIC DNA]</scope>
    <source>
        <strain evidence="7">S1</strain>
    </source>
</reference>
<dbReference type="Gene3D" id="1.10.10.60">
    <property type="entry name" value="Homeodomain-like"/>
    <property type="match status" value="1"/>
</dbReference>
<dbReference type="RefSeq" id="WP_009519663.1">
    <property type="nucleotide sequence ID" value="NZ_CCAE010000068.1"/>
</dbReference>